<dbReference type="Gene3D" id="2.40.30.10">
    <property type="entry name" value="Translation factors"/>
    <property type="match status" value="1"/>
</dbReference>
<dbReference type="SUPFAM" id="SSF63380">
    <property type="entry name" value="Riboflavin synthase domain-like"/>
    <property type="match status" value="1"/>
</dbReference>
<dbReference type="EMBL" id="UINC01222120">
    <property type="protein sequence ID" value="SVE50760.1"/>
    <property type="molecule type" value="Genomic_DNA"/>
</dbReference>
<proteinExistence type="predicted"/>
<dbReference type="InterPro" id="IPR017927">
    <property type="entry name" value="FAD-bd_FR_type"/>
</dbReference>
<feature type="domain" description="FAD-binding FR-type" evidence="1">
    <location>
        <begin position="1"/>
        <end position="102"/>
    </location>
</feature>
<protein>
    <recommendedName>
        <fullName evidence="1">FAD-binding FR-type domain-containing protein</fullName>
    </recommendedName>
</protein>
<feature type="non-terminal residue" evidence="2">
    <location>
        <position position="1"/>
    </location>
</feature>
<reference evidence="2" key="1">
    <citation type="submission" date="2018-05" db="EMBL/GenBank/DDBJ databases">
        <authorList>
            <person name="Lanie J.A."/>
            <person name="Ng W.-L."/>
            <person name="Kazmierczak K.M."/>
            <person name="Andrzejewski T.M."/>
            <person name="Davidsen T.M."/>
            <person name="Wayne K.J."/>
            <person name="Tettelin H."/>
            <person name="Glass J.I."/>
            <person name="Rusch D."/>
            <person name="Podicherti R."/>
            <person name="Tsui H.-C.T."/>
            <person name="Winkler M.E."/>
        </authorList>
    </citation>
    <scope>NUCLEOTIDE SEQUENCE</scope>
</reference>
<sequence length="102" mass="11587">VREIQAVVADVREETHDAASLLLDIGDEERDYKAGQFITIDPHQFGFLEQVIAYLEEVKGTREKPRAYSMGSAPHEPHILITVKEERFWPGESKYPPVLSPP</sequence>
<accession>A0A383E2V4</accession>
<name>A0A383E2V4_9ZZZZ</name>
<gene>
    <name evidence="2" type="ORF">METZ01_LOCUS503614</name>
</gene>
<organism evidence="2">
    <name type="scientific">marine metagenome</name>
    <dbReference type="NCBI Taxonomy" id="408172"/>
    <lineage>
        <taxon>unclassified sequences</taxon>
        <taxon>metagenomes</taxon>
        <taxon>ecological metagenomes</taxon>
    </lineage>
</organism>
<dbReference type="GO" id="GO:0016491">
    <property type="term" value="F:oxidoreductase activity"/>
    <property type="evidence" value="ECO:0007669"/>
    <property type="project" value="InterPro"/>
</dbReference>
<dbReference type="AlphaFoldDB" id="A0A383E2V4"/>
<dbReference type="PROSITE" id="PS51384">
    <property type="entry name" value="FAD_FR"/>
    <property type="match status" value="1"/>
</dbReference>
<feature type="non-terminal residue" evidence="2">
    <location>
        <position position="102"/>
    </location>
</feature>
<dbReference type="InterPro" id="IPR017938">
    <property type="entry name" value="Riboflavin_synthase-like_b-brl"/>
</dbReference>
<evidence type="ECO:0000259" key="1">
    <source>
        <dbReference type="PROSITE" id="PS51384"/>
    </source>
</evidence>
<evidence type="ECO:0000313" key="2">
    <source>
        <dbReference type="EMBL" id="SVE50760.1"/>
    </source>
</evidence>